<dbReference type="PIRSF" id="PIRSF004846">
    <property type="entry name" value="ModA"/>
    <property type="match status" value="1"/>
</dbReference>
<dbReference type="Proteomes" id="UP000282926">
    <property type="component" value="Unassembled WGS sequence"/>
</dbReference>
<evidence type="ECO:0000256" key="3">
    <source>
        <dbReference type="ARBA" id="ARBA00022729"/>
    </source>
</evidence>
<name>A0ABY0CY15_9DELT</name>
<accession>A0ABY0CY15</accession>
<comment type="similarity">
    <text evidence="1">Belongs to the bacterial solute-binding protein ModA family.</text>
</comment>
<evidence type="ECO:0000313" key="5">
    <source>
        <dbReference type="Proteomes" id="UP000282926"/>
    </source>
</evidence>
<dbReference type="RefSeq" id="WP_127779231.1">
    <property type="nucleotide sequence ID" value="NZ_SADD01000001.1"/>
</dbReference>
<sequence>MNSADRLKRHRNARQGVTMFVALVLLAMFCGCDRGHEAPESAPLQIFVASSLTEVFEAFEARYETSNPGVDVVISAAGSQTLRLQIEEGAPADVFVSANMRHLQALVETGHLDDERHFASNALVGIVEGGNPLEISRFEDLVRAQRLVVGGPEVPVGSYTEMMFERVAVANPGLAAELRQRIVSRERNVRQVRAKVELGEADAAFVYRSDALNFEGVEVVAIPEAFQVRASYGLGLASQLKGARRARVEDFVALTMSAQGNEVLREHGFERDVL</sequence>
<evidence type="ECO:0000256" key="2">
    <source>
        <dbReference type="ARBA" id="ARBA00022723"/>
    </source>
</evidence>
<dbReference type="PANTHER" id="PTHR30632">
    <property type="entry name" value="MOLYBDATE-BINDING PERIPLASMIC PROTEIN"/>
    <property type="match status" value="1"/>
</dbReference>
<dbReference type="InterPro" id="IPR050682">
    <property type="entry name" value="ModA/WtpA"/>
</dbReference>
<protein>
    <submittedName>
        <fullName evidence="4">Molybdate ABC transporter substrate-binding protein</fullName>
    </submittedName>
</protein>
<evidence type="ECO:0000256" key="1">
    <source>
        <dbReference type="ARBA" id="ARBA00009175"/>
    </source>
</evidence>
<gene>
    <name evidence="4" type="primary">modA</name>
    <name evidence="4" type="ORF">EA187_03820</name>
</gene>
<dbReference type="PROSITE" id="PS51257">
    <property type="entry name" value="PROKAR_LIPOPROTEIN"/>
    <property type="match status" value="1"/>
</dbReference>
<dbReference type="PANTHER" id="PTHR30632:SF0">
    <property type="entry name" value="SULFATE-BINDING PROTEIN"/>
    <property type="match status" value="1"/>
</dbReference>
<comment type="caution">
    <text evidence="4">The sequence shown here is derived from an EMBL/GenBank/DDBJ whole genome shotgun (WGS) entry which is preliminary data.</text>
</comment>
<dbReference type="Gene3D" id="3.40.190.10">
    <property type="entry name" value="Periplasmic binding protein-like II"/>
    <property type="match status" value="2"/>
</dbReference>
<dbReference type="InterPro" id="IPR005950">
    <property type="entry name" value="ModA"/>
</dbReference>
<organism evidence="4 5">
    <name type="scientific">Lujinxingia sediminis</name>
    <dbReference type="NCBI Taxonomy" id="2480984"/>
    <lineage>
        <taxon>Bacteria</taxon>
        <taxon>Deltaproteobacteria</taxon>
        <taxon>Bradymonadales</taxon>
        <taxon>Lujinxingiaceae</taxon>
        <taxon>Lujinxingia</taxon>
    </lineage>
</organism>
<dbReference type="NCBIfam" id="TIGR01256">
    <property type="entry name" value="modA"/>
    <property type="match status" value="1"/>
</dbReference>
<keyword evidence="2" id="KW-0479">Metal-binding</keyword>
<dbReference type="SUPFAM" id="SSF53850">
    <property type="entry name" value="Periplasmic binding protein-like II"/>
    <property type="match status" value="1"/>
</dbReference>
<dbReference type="EMBL" id="SADD01000001">
    <property type="protein sequence ID" value="RVU48568.1"/>
    <property type="molecule type" value="Genomic_DNA"/>
</dbReference>
<reference evidence="4 5" key="1">
    <citation type="submission" date="2019-01" db="EMBL/GenBank/DDBJ databases">
        <title>Lujinxingia litoralis gen. nov., sp. nov. and Lujinxingia sediminis gen. nov., sp. nov., new members in the order Bradymonadales, isolated from coastal sediment.</title>
        <authorList>
            <person name="Li C.-M."/>
        </authorList>
    </citation>
    <scope>NUCLEOTIDE SEQUENCE [LARGE SCALE GENOMIC DNA]</scope>
    <source>
        <strain evidence="4 5">SEH01</strain>
    </source>
</reference>
<keyword evidence="3" id="KW-0732">Signal</keyword>
<proteinExistence type="inferred from homology"/>
<dbReference type="Pfam" id="PF13531">
    <property type="entry name" value="SBP_bac_11"/>
    <property type="match status" value="1"/>
</dbReference>
<keyword evidence="5" id="KW-1185">Reference proteome</keyword>
<evidence type="ECO:0000313" key="4">
    <source>
        <dbReference type="EMBL" id="RVU48568.1"/>
    </source>
</evidence>